<evidence type="ECO:0000256" key="1">
    <source>
        <dbReference type="ARBA" id="ARBA00022700"/>
    </source>
</evidence>
<dbReference type="Pfam" id="PF00615">
    <property type="entry name" value="RGS"/>
    <property type="match status" value="1"/>
</dbReference>
<feature type="domain" description="RGS" evidence="2">
    <location>
        <begin position="435"/>
        <end position="683"/>
    </location>
</feature>
<dbReference type="STRING" id="4955.A0A1G4MIQ0"/>
<dbReference type="PROSITE" id="PS50132">
    <property type="entry name" value="RGS"/>
    <property type="match status" value="1"/>
</dbReference>
<gene>
    <name evidence="4" type="ORF">LAFE_0G17612G</name>
</gene>
<keyword evidence="1" id="KW-0734">Signal transduction inhibitor</keyword>
<feature type="domain" description="DEP" evidence="3">
    <location>
        <begin position="310"/>
        <end position="373"/>
    </location>
</feature>
<dbReference type="InterPro" id="IPR016137">
    <property type="entry name" value="RGS"/>
</dbReference>
<evidence type="ECO:0000259" key="3">
    <source>
        <dbReference type="PROSITE" id="PS50186"/>
    </source>
</evidence>
<dbReference type="PANTHER" id="PTHR10845:SF192">
    <property type="entry name" value="DOUBLE HIT, ISOFORM B"/>
    <property type="match status" value="1"/>
</dbReference>
<dbReference type="Proteomes" id="UP000190831">
    <property type="component" value="Chromosome G"/>
</dbReference>
<dbReference type="SUPFAM" id="SSF46785">
    <property type="entry name" value="Winged helix' DNA-binding domain"/>
    <property type="match status" value="1"/>
</dbReference>
<reference evidence="4 5" key="1">
    <citation type="submission" date="2016-03" db="EMBL/GenBank/DDBJ databases">
        <authorList>
            <person name="Devillers H."/>
        </authorList>
    </citation>
    <scope>NUCLEOTIDE SEQUENCE [LARGE SCALE GENOMIC DNA]</scope>
    <source>
        <strain evidence="4">CBS 6772</strain>
    </source>
</reference>
<proteinExistence type="predicted"/>
<dbReference type="SUPFAM" id="SSF48097">
    <property type="entry name" value="Regulator of G-protein signaling, RGS"/>
    <property type="match status" value="1"/>
</dbReference>
<dbReference type="Gene3D" id="1.10.167.10">
    <property type="entry name" value="Regulator of G-protein Signalling 4, domain 2"/>
    <property type="match status" value="1"/>
</dbReference>
<dbReference type="PROSITE" id="PS50186">
    <property type="entry name" value="DEP"/>
    <property type="match status" value="1"/>
</dbReference>
<dbReference type="CDD" id="cd04450">
    <property type="entry name" value="DEP_RGS7-like"/>
    <property type="match status" value="1"/>
</dbReference>
<dbReference type="OrthoDB" id="196547at2759"/>
<dbReference type="InterPro" id="IPR044926">
    <property type="entry name" value="RGS_subdomain_2"/>
</dbReference>
<dbReference type="Gene3D" id="1.10.10.10">
    <property type="entry name" value="Winged helix-like DNA-binding domain superfamily/Winged helix DNA-binding domain"/>
    <property type="match status" value="1"/>
</dbReference>
<dbReference type="Pfam" id="PF25889">
    <property type="entry name" value="WHD_Fungal_DR"/>
    <property type="match status" value="1"/>
</dbReference>
<dbReference type="InterPro" id="IPR036305">
    <property type="entry name" value="RGS_sf"/>
</dbReference>
<dbReference type="OMA" id="DPGMRYL"/>
<dbReference type="PANTHER" id="PTHR10845">
    <property type="entry name" value="REGULATOR OF G PROTEIN SIGNALING"/>
    <property type="match status" value="1"/>
</dbReference>
<protein>
    <submittedName>
        <fullName evidence="4">LAFE_0G17612g1_1</fullName>
    </submittedName>
</protein>
<dbReference type="InterPro" id="IPR058855">
    <property type="entry name" value="RGS1/SST2-like_Fungal-DR"/>
</dbReference>
<dbReference type="SMART" id="SM00315">
    <property type="entry name" value="RGS"/>
    <property type="match status" value="1"/>
</dbReference>
<dbReference type="GO" id="GO:0030695">
    <property type="term" value="F:GTPase regulator activity"/>
    <property type="evidence" value="ECO:0007669"/>
    <property type="project" value="UniProtKB-ARBA"/>
</dbReference>
<dbReference type="EMBL" id="LT598486">
    <property type="protein sequence ID" value="SCW03760.1"/>
    <property type="molecule type" value="Genomic_DNA"/>
</dbReference>
<sequence>MTERNDKNVEGTAINELTSKIFNRTPSGLIFSEDLKRIYSILLICLDLCENPKAGQNKLLPNFIKSYPFSFHVREAITKMEHLPLNVTIGSASINISYSIRPELAYKLLEIFMDAKLLHAPADRTRSEPKEKVLLQPTPKGVAILQRYVRQAGLKDWPPILTSDFNSMELFVFERSSMTDAIIQSSYFISVLFTKMMGPSPNIWTPTNPPDSLPSLNKLLECHEDYFSFENLNNHWDSKLNIPQTAPANHTGSIRYTQQSEKLQNESRLSPFAHRFFTNPDSTAHIQYYVSDCGIRVFKSRLFGDRKLLVDYTFTTKAIWQWLMDCTDIFYPKEAVILASYFLKNGLMTQVPSRSSKNNKFFISSNSFYTLTELGWNIIQWNTELGIKACIQTIDGKVERQIPKMIETFRDSRVYGRSFESEHAMHVFNSPMPLDLNQVLKDPGMRYLFRIHLEKEFCAENLDAYIEIKKFSKKMTVLRNLIETRALGKEDHQTSQKSKHFSSLLISTVNIALINHANECLEMAYRIFSSYIAIGSSFQLNIDYSLRECITEVVLRPRSILDVPNVHAFASCNSLQLNSCSQSGLSTIVLPAQSPREIISQPGRKKCNTSLFNSKFISIGDNDVSRTAGKRSLDILHENSSSNVQKLPDTLRILKELYPLFERVSKRLYRLMKVDSFPKFINSKLTHGAFS</sequence>
<dbReference type="InterPro" id="IPR000591">
    <property type="entry name" value="DEP_dom"/>
</dbReference>
<evidence type="ECO:0000313" key="5">
    <source>
        <dbReference type="Proteomes" id="UP000190831"/>
    </source>
</evidence>
<dbReference type="InterPro" id="IPR036390">
    <property type="entry name" value="WH_DNA-bd_sf"/>
</dbReference>
<keyword evidence="5" id="KW-1185">Reference proteome</keyword>
<accession>A0A1G4MIQ0</accession>
<dbReference type="AlphaFoldDB" id="A0A1G4MIQ0"/>
<dbReference type="GO" id="GO:0009968">
    <property type="term" value="P:negative regulation of signal transduction"/>
    <property type="evidence" value="ECO:0007669"/>
    <property type="project" value="UniProtKB-KW"/>
</dbReference>
<organism evidence="4 5">
    <name type="scientific">Lachancea fermentati</name>
    <name type="common">Zygosaccharomyces fermentati</name>
    <dbReference type="NCBI Taxonomy" id="4955"/>
    <lineage>
        <taxon>Eukaryota</taxon>
        <taxon>Fungi</taxon>
        <taxon>Dikarya</taxon>
        <taxon>Ascomycota</taxon>
        <taxon>Saccharomycotina</taxon>
        <taxon>Saccharomycetes</taxon>
        <taxon>Saccharomycetales</taxon>
        <taxon>Saccharomycetaceae</taxon>
        <taxon>Lachancea</taxon>
    </lineage>
</organism>
<dbReference type="GO" id="GO:0035556">
    <property type="term" value="P:intracellular signal transduction"/>
    <property type="evidence" value="ECO:0007669"/>
    <property type="project" value="InterPro"/>
</dbReference>
<name>A0A1G4MIQ0_LACFM</name>
<evidence type="ECO:0000259" key="2">
    <source>
        <dbReference type="PROSITE" id="PS50132"/>
    </source>
</evidence>
<dbReference type="InterPro" id="IPR036388">
    <property type="entry name" value="WH-like_DNA-bd_sf"/>
</dbReference>
<dbReference type="Pfam" id="PF00610">
    <property type="entry name" value="DEP"/>
    <property type="match status" value="1"/>
</dbReference>
<evidence type="ECO:0000313" key="4">
    <source>
        <dbReference type="EMBL" id="SCW03760.1"/>
    </source>
</evidence>
<dbReference type="SMART" id="SM00049">
    <property type="entry name" value="DEP"/>
    <property type="match status" value="2"/>
</dbReference>